<dbReference type="Proteomes" id="UP001266305">
    <property type="component" value="Unassembled WGS sequence"/>
</dbReference>
<reference evidence="3 4" key="1">
    <citation type="submission" date="2023-05" db="EMBL/GenBank/DDBJ databases">
        <title>B98-5 Cell Line De Novo Hybrid Assembly: An Optical Mapping Approach.</title>
        <authorList>
            <person name="Kananen K."/>
            <person name="Auerbach J.A."/>
            <person name="Kautto E."/>
            <person name="Blachly J.S."/>
        </authorList>
    </citation>
    <scope>NUCLEOTIDE SEQUENCE [LARGE SCALE GENOMIC DNA]</scope>
    <source>
        <strain evidence="3">B95-8</strain>
        <tissue evidence="3">Cell line</tissue>
    </source>
</reference>
<protein>
    <recommendedName>
        <fullName evidence="1">Death domain-containing protein</fullName>
    </recommendedName>
</protein>
<evidence type="ECO:0000313" key="2">
    <source>
        <dbReference type="EMBL" id="KAK2091046.1"/>
    </source>
</evidence>
<dbReference type="Pfam" id="PF00531">
    <property type="entry name" value="Death"/>
    <property type="match status" value="1"/>
</dbReference>
<dbReference type="EMBL" id="JASSZA010000016">
    <property type="protein sequence ID" value="KAK2091050.1"/>
    <property type="molecule type" value="Genomic_DNA"/>
</dbReference>
<feature type="domain" description="Death" evidence="1">
    <location>
        <begin position="17"/>
        <end position="58"/>
    </location>
</feature>
<dbReference type="Gene3D" id="1.10.533.10">
    <property type="entry name" value="Death Domain, Fas"/>
    <property type="match status" value="1"/>
</dbReference>
<proteinExistence type="predicted"/>
<organism evidence="3 4">
    <name type="scientific">Saguinus oedipus</name>
    <name type="common">Cotton-top tamarin</name>
    <name type="synonym">Oedipomidas oedipus</name>
    <dbReference type="NCBI Taxonomy" id="9490"/>
    <lineage>
        <taxon>Eukaryota</taxon>
        <taxon>Metazoa</taxon>
        <taxon>Chordata</taxon>
        <taxon>Craniata</taxon>
        <taxon>Vertebrata</taxon>
        <taxon>Euteleostomi</taxon>
        <taxon>Mammalia</taxon>
        <taxon>Eutheria</taxon>
        <taxon>Euarchontoglires</taxon>
        <taxon>Primates</taxon>
        <taxon>Haplorrhini</taxon>
        <taxon>Platyrrhini</taxon>
        <taxon>Cebidae</taxon>
        <taxon>Callitrichinae</taxon>
        <taxon>Saguinus</taxon>
    </lineage>
</organism>
<evidence type="ECO:0000313" key="3">
    <source>
        <dbReference type="EMBL" id="KAK2091050.1"/>
    </source>
</evidence>
<dbReference type="EMBL" id="JASSZA010000016">
    <property type="protein sequence ID" value="KAK2091046.1"/>
    <property type="molecule type" value="Genomic_DNA"/>
</dbReference>
<accession>A0ABQ9U2R6</accession>
<dbReference type="InterPro" id="IPR011029">
    <property type="entry name" value="DEATH-like_dom_sf"/>
</dbReference>
<keyword evidence="4" id="KW-1185">Reference proteome</keyword>
<sequence length="64" mass="6716">MVDSAMAVETMAQGQVQAYTLLRDWAIQEGSGATLKVLENALVAKGHEDMVQVLGPPAEGCSVV</sequence>
<comment type="caution">
    <text evidence="3">The sequence shown here is derived from an EMBL/GenBank/DDBJ whole genome shotgun (WGS) entry which is preliminary data.</text>
</comment>
<dbReference type="SUPFAM" id="SSF47986">
    <property type="entry name" value="DEATH domain"/>
    <property type="match status" value="1"/>
</dbReference>
<evidence type="ECO:0000259" key="1">
    <source>
        <dbReference type="PROSITE" id="PS50017"/>
    </source>
</evidence>
<name>A0ABQ9U2R6_SAGOE</name>
<evidence type="ECO:0000313" key="4">
    <source>
        <dbReference type="Proteomes" id="UP001266305"/>
    </source>
</evidence>
<dbReference type="PROSITE" id="PS50017">
    <property type="entry name" value="DEATH_DOMAIN"/>
    <property type="match status" value="1"/>
</dbReference>
<dbReference type="InterPro" id="IPR000488">
    <property type="entry name" value="Death_dom"/>
</dbReference>
<gene>
    <name evidence="2" type="ORF">P7K49_030330</name>
    <name evidence="3" type="ORF">P7K49_030334</name>
</gene>